<dbReference type="PROSITE" id="PS01124">
    <property type="entry name" value="HTH_ARAC_FAMILY_2"/>
    <property type="match status" value="1"/>
</dbReference>
<dbReference type="Pfam" id="PF12833">
    <property type="entry name" value="HTH_18"/>
    <property type="match status" value="1"/>
</dbReference>
<dbReference type="RefSeq" id="WP_127000582.1">
    <property type="nucleotide sequence ID" value="NZ_CP034346.1"/>
</dbReference>
<proteinExistence type="predicted"/>
<gene>
    <name evidence="5" type="ORF">EI981_18315</name>
</gene>
<keyword evidence="6" id="KW-1185">Reference proteome</keyword>
<keyword evidence="1" id="KW-0805">Transcription regulation</keyword>
<protein>
    <submittedName>
        <fullName evidence="5">AraC family transcriptional regulator</fullName>
    </submittedName>
</protein>
<evidence type="ECO:0000256" key="1">
    <source>
        <dbReference type="ARBA" id="ARBA00023015"/>
    </source>
</evidence>
<dbReference type="Gene3D" id="2.60.120.10">
    <property type="entry name" value="Jelly Rolls"/>
    <property type="match status" value="1"/>
</dbReference>
<dbReference type="GO" id="GO:0003700">
    <property type="term" value="F:DNA-binding transcription factor activity"/>
    <property type="evidence" value="ECO:0007669"/>
    <property type="project" value="InterPro"/>
</dbReference>
<dbReference type="InterPro" id="IPR009057">
    <property type="entry name" value="Homeodomain-like_sf"/>
</dbReference>
<dbReference type="SUPFAM" id="SSF46689">
    <property type="entry name" value="Homeodomain-like"/>
    <property type="match status" value="2"/>
</dbReference>
<dbReference type="InterPro" id="IPR037923">
    <property type="entry name" value="HTH-like"/>
</dbReference>
<evidence type="ECO:0000256" key="2">
    <source>
        <dbReference type="ARBA" id="ARBA00023125"/>
    </source>
</evidence>
<dbReference type="SUPFAM" id="SSF51215">
    <property type="entry name" value="Regulatory protein AraC"/>
    <property type="match status" value="1"/>
</dbReference>
<sequence>MVEHRMVNFHYSAEDESFWYHHVRDKHPNPLHYKPHYEKGYEIFMFISGSGSFTIEGSKYELEPYSILMMNSNELHVVNISGDQPYERAVLTLDGNFMAPFMSSGVDLFRTIKYRRLGQDNQLSAKTVKESGLLELFNKLQQALEQRSAEHEIVAKCIIVQIASMINDLARYYSPSSNKRGEPKVAAVLEYINKHLEESLTLDHLAEQFYITKYYLCHIFKETTGYTINQYITYKRILKADELMRQGFTATQACFAAGFTGYSSFYKSYRKLTGRTPRSGR</sequence>
<evidence type="ECO:0000313" key="6">
    <source>
        <dbReference type="Proteomes" id="UP000270678"/>
    </source>
</evidence>
<accession>A0A3Q9ICP1</accession>
<dbReference type="KEGG" id="plut:EI981_18315"/>
<dbReference type="InterPro" id="IPR014710">
    <property type="entry name" value="RmlC-like_jellyroll"/>
</dbReference>
<dbReference type="Gene3D" id="1.10.10.60">
    <property type="entry name" value="Homeodomain-like"/>
    <property type="match status" value="2"/>
</dbReference>
<evidence type="ECO:0000313" key="5">
    <source>
        <dbReference type="EMBL" id="AZS16204.1"/>
    </source>
</evidence>
<dbReference type="PANTHER" id="PTHR43280">
    <property type="entry name" value="ARAC-FAMILY TRANSCRIPTIONAL REGULATOR"/>
    <property type="match status" value="1"/>
</dbReference>
<feature type="domain" description="HTH araC/xylS-type" evidence="4">
    <location>
        <begin position="186"/>
        <end position="281"/>
    </location>
</feature>
<reference evidence="6" key="1">
    <citation type="submission" date="2018-12" db="EMBL/GenBank/DDBJ databases">
        <title>Complete genome sequence of Paenibacillus sp. MBLB1234.</title>
        <authorList>
            <person name="Nam Y.-D."/>
            <person name="Kang J."/>
            <person name="Chung W.-H."/>
            <person name="Park Y.S."/>
        </authorList>
    </citation>
    <scope>NUCLEOTIDE SEQUENCE [LARGE SCALE GENOMIC DNA]</scope>
    <source>
        <strain evidence="6">MBLB1234</strain>
    </source>
</reference>
<keyword evidence="3" id="KW-0804">Transcription</keyword>
<evidence type="ECO:0000256" key="3">
    <source>
        <dbReference type="ARBA" id="ARBA00023163"/>
    </source>
</evidence>
<dbReference type="PANTHER" id="PTHR43280:SF34">
    <property type="entry name" value="ARAC-FAMILY TRANSCRIPTIONAL REGULATOR"/>
    <property type="match status" value="1"/>
</dbReference>
<dbReference type="InterPro" id="IPR003313">
    <property type="entry name" value="AraC-bd"/>
</dbReference>
<dbReference type="Pfam" id="PF02311">
    <property type="entry name" value="AraC_binding"/>
    <property type="match status" value="1"/>
</dbReference>
<dbReference type="InterPro" id="IPR018060">
    <property type="entry name" value="HTH_AraC"/>
</dbReference>
<evidence type="ECO:0000259" key="4">
    <source>
        <dbReference type="PROSITE" id="PS01124"/>
    </source>
</evidence>
<dbReference type="EMBL" id="CP034346">
    <property type="protein sequence ID" value="AZS16204.1"/>
    <property type="molecule type" value="Genomic_DNA"/>
</dbReference>
<dbReference type="GO" id="GO:0043565">
    <property type="term" value="F:sequence-specific DNA binding"/>
    <property type="evidence" value="ECO:0007669"/>
    <property type="project" value="InterPro"/>
</dbReference>
<keyword evidence="2" id="KW-0238">DNA-binding</keyword>
<dbReference type="AlphaFoldDB" id="A0A3Q9ICP1"/>
<dbReference type="SMART" id="SM00342">
    <property type="entry name" value="HTH_ARAC"/>
    <property type="match status" value="1"/>
</dbReference>
<organism evidence="5 6">
    <name type="scientific">Paenibacillus lutimineralis</name>
    <dbReference type="NCBI Taxonomy" id="2707005"/>
    <lineage>
        <taxon>Bacteria</taxon>
        <taxon>Bacillati</taxon>
        <taxon>Bacillota</taxon>
        <taxon>Bacilli</taxon>
        <taxon>Bacillales</taxon>
        <taxon>Paenibacillaceae</taxon>
        <taxon>Paenibacillus</taxon>
    </lineage>
</organism>
<dbReference type="Proteomes" id="UP000270678">
    <property type="component" value="Chromosome"/>
</dbReference>
<dbReference type="OrthoDB" id="9774814at2"/>
<name>A0A3Q9ICP1_9BACL</name>